<dbReference type="AlphaFoldDB" id="A0A1R1PIV5"/>
<organism evidence="2 3">
    <name type="scientific">Zancudomyces culisetae</name>
    <name type="common">Gut fungus</name>
    <name type="synonym">Smittium culisetae</name>
    <dbReference type="NCBI Taxonomy" id="1213189"/>
    <lineage>
        <taxon>Eukaryota</taxon>
        <taxon>Fungi</taxon>
        <taxon>Fungi incertae sedis</taxon>
        <taxon>Zoopagomycota</taxon>
        <taxon>Kickxellomycotina</taxon>
        <taxon>Harpellomycetes</taxon>
        <taxon>Harpellales</taxon>
        <taxon>Legeriomycetaceae</taxon>
        <taxon>Zancudomyces</taxon>
    </lineage>
</organism>
<accession>A0A1R1PIV5</accession>
<dbReference type="GO" id="GO:0006307">
    <property type="term" value="P:DNA alkylation repair"/>
    <property type="evidence" value="ECO:0007669"/>
    <property type="project" value="InterPro"/>
</dbReference>
<dbReference type="GO" id="GO:0005634">
    <property type="term" value="C:nucleus"/>
    <property type="evidence" value="ECO:0007669"/>
    <property type="project" value="TreeGrafter"/>
</dbReference>
<dbReference type="PANTHER" id="PTHR13360">
    <property type="entry name" value="ACTIVATING SIGNAL COINTEGRATOR 1 COMPLEX SUBUNIT 1"/>
    <property type="match status" value="1"/>
</dbReference>
<gene>
    <name evidence="2" type="ORF">AX774_g5668</name>
</gene>
<proteinExistence type="predicted"/>
<feature type="domain" description="A-kinase anchor protein 7-like phosphoesterase" evidence="1">
    <location>
        <begin position="137"/>
        <end position="367"/>
    </location>
</feature>
<dbReference type="InterPro" id="IPR019510">
    <property type="entry name" value="AKAP7-like_phosphoesterase"/>
</dbReference>
<dbReference type="GO" id="GO:0006355">
    <property type="term" value="P:regulation of DNA-templated transcription"/>
    <property type="evidence" value="ECO:0007669"/>
    <property type="project" value="TreeGrafter"/>
</dbReference>
<reference evidence="3" key="1">
    <citation type="submission" date="2017-01" db="EMBL/GenBank/DDBJ databases">
        <authorList>
            <person name="Wang Y."/>
            <person name="White M."/>
            <person name="Kvist S."/>
            <person name="Moncalvo J.-M."/>
        </authorList>
    </citation>
    <scope>NUCLEOTIDE SEQUENCE [LARGE SCALE GENOMIC DNA]</scope>
    <source>
        <strain evidence="3">COL-18-3</strain>
    </source>
</reference>
<protein>
    <submittedName>
        <fullName evidence="2">Activating signal cointegrator 1 complex subunit 1</fullName>
    </submittedName>
</protein>
<comment type="caution">
    <text evidence="2">The sequence shown here is derived from an EMBL/GenBank/DDBJ whole genome shotgun (WGS) entry which is preliminary data.</text>
</comment>
<evidence type="ECO:0000259" key="1">
    <source>
        <dbReference type="Pfam" id="PF10469"/>
    </source>
</evidence>
<dbReference type="OrthoDB" id="277832at2759"/>
<keyword evidence="3" id="KW-1185">Reference proteome</keyword>
<name>A0A1R1PIV5_ZANCU</name>
<dbReference type="PANTHER" id="PTHR13360:SF1">
    <property type="entry name" value="ACTIVATING SIGNAL COINTEGRATOR 1 COMPLEX SUBUNIT 1"/>
    <property type="match status" value="1"/>
</dbReference>
<evidence type="ECO:0000313" key="3">
    <source>
        <dbReference type="Proteomes" id="UP000188320"/>
    </source>
</evidence>
<dbReference type="Pfam" id="PF10469">
    <property type="entry name" value="AKAP7_NLS"/>
    <property type="match status" value="1"/>
</dbReference>
<dbReference type="InterPro" id="IPR009210">
    <property type="entry name" value="ASCC1"/>
</dbReference>
<dbReference type="Gene3D" id="3.90.1140.10">
    <property type="entry name" value="Cyclic phosphodiesterase"/>
    <property type="match status" value="1"/>
</dbReference>
<dbReference type="EMBL" id="LSSK01001049">
    <property type="protein sequence ID" value="OMH80887.1"/>
    <property type="molecule type" value="Genomic_DNA"/>
</dbReference>
<dbReference type="Proteomes" id="UP000188320">
    <property type="component" value="Unassembled WGS sequence"/>
</dbReference>
<evidence type="ECO:0000313" key="2">
    <source>
        <dbReference type="EMBL" id="OMH80887.1"/>
    </source>
</evidence>
<sequence>MDKVYIHTEEETIIDKGYSIVELDGKKYRVKTTNSQGTSVLPKLTGINKGSKSTKTSKIVSEVLYIPISTQESVFQEKVFDPVYPSKKLKEFVEELVDFTVDQDNETIELTGTVESIQMAKSKMINLAARHAKKLSYTHFISFPIQTNSVRLSIEKIQQDIIEMGIPDIDARNNSFIKKEKLHFTLGMLALPNSAYVEKAASIVSELKTVLYRELNNAPLQVDIKGLAIMGPKDSKVGSVLYAKVKNNENGIRMLHVCELIRAEFYKAGLLLESDKNKRLLLHATVINTRYNRNNSSNDNAKTLLNAENNGVGGGRNSNTSRTNFSQVLDTYKDVDIGSCILKELQIAKRFKFNEDGSYFSEGTLQLP</sequence>